<name>A0A7T8EBG8_9GAMM</name>
<dbReference type="PANTHER" id="PTHR46652:SF3">
    <property type="entry name" value="LEUCINE-RICH REPEAT-CONTAINING PROTEIN 9"/>
    <property type="match status" value="1"/>
</dbReference>
<evidence type="ECO:0000313" key="3">
    <source>
        <dbReference type="EMBL" id="QQO83342.1"/>
    </source>
</evidence>
<proteinExistence type="predicted"/>
<dbReference type="SUPFAM" id="SSF52058">
    <property type="entry name" value="L domain-like"/>
    <property type="match status" value="1"/>
</dbReference>
<dbReference type="RefSeq" id="WP_345861263.1">
    <property type="nucleotide sequence ID" value="NZ_CP032664.1"/>
</dbReference>
<keyword evidence="1" id="KW-0433">Leucine-rich repeat</keyword>
<reference evidence="3" key="1">
    <citation type="submission" date="2018-09" db="EMBL/GenBank/DDBJ databases">
        <title>Genome sequencing and analysis.</title>
        <authorList>
            <person name="Huang Y.-T."/>
        </authorList>
    </citation>
    <scope>NUCLEOTIDE SEQUENCE</scope>
    <source>
        <strain evidence="3">HIDE</strain>
    </source>
</reference>
<dbReference type="Gene3D" id="3.80.10.10">
    <property type="entry name" value="Ribonuclease Inhibitor"/>
    <property type="match status" value="1"/>
</dbReference>
<dbReference type="PANTHER" id="PTHR46652">
    <property type="entry name" value="LEUCINE-RICH REPEAT AND IQ DOMAIN-CONTAINING PROTEIN 1-RELATED"/>
    <property type="match status" value="1"/>
</dbReference>
<evidence type="ECO:0000256" key="1">
    <source>
        <dbReference type="ARBA" id="ARBA00022614"/>
    </source>
</evidence>
<dbReference type="InterPro" id="IPR050836">
    <property type="entry name" value="SDS22/Internalin_LRR"/>
</dbReference>
<accession>A0A7T8EBG8</accession>
<gene>
    <name evidence="3" type="ORF">D7032_08780</name>
</gene>
<keyword evidence="2" id="KW-0677">Repeat</keyword>
<dbReference type="EMBL" id="CP032664">
    <property type="protein sequence ID" value="QQO83342.1"/>
    <property type="molecule type" value="Genomic_DNA"/>
</dbReference>
<evidence type="ECO:0000256" key="2">
    <source>
        <dbReference type="ARBA" id="ARBA00022737"/>
    </source>
</evidence>
<protein>
    <submittedName>
        <fullName evidence="3">Leucine-rich repeat domain-containing protein</fullName>
    </submittedName>
</protein>
<organism evidence="3">
    <name type="scientific">Shewanella algae</name>
    <dbReference type="NCBI Taxonomy" id="38313"/>
    <lineage>
        <taxon>Bacteria</taxon>
        <taxon>Pseudomonadati</taxon>
        <taxon>Pseudomonadota</taxon>
        <taxon>Gammaproteobacteria</taxon>
        <taxon>Alteromonadales</taxon>
        <taxon>Shewanellaceae</taxon>
        <taxon>Shewanella</taxon>
    </lineage>
</organism>
<dbReference type="InterPro" id="IPR032675">
    <property type="entry name" value="LRR_dom_sf"/>
</dbReference>
<sequence length="469" mass="51906">MGKEVIKQKHVGSLTAILGLWLLVVGQVLALSPEEKAAAIIQASPVAQNIQRSFKSEYGALYFFVEGLTGEFGPLPSEQHERHNDAFTPAIIGSNEFFGGTGSLSRIAVLLDQQGKAINVVVESNTKLPIEFIKAVANTRYMLLWGVQFLDGTLDLSQFGNLERLAILGVGTTKHIVLPEAGNLAKLRIEQANLESILNVEKQTHLNVLISSVVNFNGFDIVDGSQSLKYLSIDLSGSDLDIGSLMNLERAVLTMPEYKNISTINKLEHLRELSIHGMDSPKVKDVIFPKNLEKIWMFNIKKGSLPKISNLPKLKRIAFRSVEDNVLENVTDLPNLKEIFGAAINLPTLDGVDKLPSLVKVDFRNNGTVDISSVASLPNLEGLFVRENDLDDISVITEMPWLKSVDVSFNRLMTLPKLKPGNNLRRIDFSDNPIEAISPEVLASYSSVRKSAYNTPFYQSLTHEQRRAF</sequence>
<dbReference type="AlphaFoldDB" id="A0A7T8EBG8"/>